<dbReference type="HOGENOM" id="CLU_010194_2_3_5"/>
<dbReference type="GO" id="GO:0050664">
    <property type="term" value="F:oxidoreductase activity, acting on NAD(P)H, oxygen as acceptor"/>
    <property type="evidence" value="ECO:0007669"/>
    <property type="project" value="TreeGrafter"/>
</dbReference>
<keyword evidence="2 5" id="KW-0560">Oxidoreductase</keyword>
<evidence type="ECO:0000313" key="6">
    <source>
        <dbReference type="Proteomes" id="UP000001364"/>
    </source>
</evidence>
<evidence type="ECO:0000313" key="5">
    <source>
        <dbReference type="EMBL" id="ACL97264.3"/>
    </source>
</evidence>
<dbReference type="InterPro" id="IPR002347">
    <property type="entry name" value="SDR_fam"/>
</dbReference>
<dbReference type="CDD" id="cd05233">
    <property type="entry name" value="SDR_c"/>
    <property type="match status" value="1"/>
</dbReference>
<dbReference type="Gene3D" id="3.40.50.720">
    <property type="entry name" value="NAD(P)-binding Rossmann-like Domain"/>
    <property type="match status" value="1"/>
</dbReference>
<evidence type="ECO:0000256" key="1">
    <source>
        <dbReference type="ARBA" id="ARBA00006484"/>
    </source>
</evidence>
<dbReference type="AlphaFoldDB" id="A0A0H3CG21"/>
<feature type="region of interest" description="Disordered" evidence="4">
    <location>
        <begin position="1"/>
        <end position="27"/>
    </location>
</feature>
<evidence type="ECO:0000256" key="4">
    <source>
        <dbReference type="SAM" id="MobiDB-lite"/>
    </source>
</evidence>
<reference evidence="5 6" key="1">
    <citation type="journal article" date="2010" name="J. Bacteriol.">
        <title>The genetic basis of laboratory adaptation in Caulobacter crescentus.</title>
        <authorList>
            <person name="Marks M.E."/>
            <person name="Castro-Rojas C.M."/>
            <person name="Teiling C."/>
            <person name="Du L."/>
            <person name="Kapatral V."/>
            <person name="Walunas T.L."/>
            <person name="Crosson S."/>
        </authorList>
    </citation>
    <scope>NUCLEOTIDE SEQUENCE [LARGE SCALE GENOMIC DNA]</scope>
    <source>
        <strain evidence="6">NA1000 / CB15N</strain>
    </source>
</reference>
<dbReference type="Pfam" id="PF00106">
    <property type="entry name" value="adh_short"/>
    <property type="match status" value="1"/>
</dbReference>
<dbReference type="PRINTS" id="PR00080">
    <property type="entry name" value="SDRFAMILY"/>
</dbReference>
<keyword evidence="6" id="KW-1185">Reference proteome</keyword>
<protein>
    <submittedName>
        <fullName evidence="5">Short chain dehydrogenase</fullName>
        <ecNumber evidence="5">1.-.-.-</ecNumber>
    </submittedName>
</protein>
<dbReference type="PANTHER" id="PTHR43008:SF7">
    <property type="entry name" value="SHORT CHAIN DEHYDROGENASE_REDUCTASE (AFU_ORTHOLOGUE AFUA_2G00830)"/>
    <property type="match status" value="1"/>
</dbReference>
<proteinExistence type="inferred from homology"/>
<dbReference type="SUPFAM" id="SSF51735">
    <property type="entry name" value="NAD(P)-binding Rossmann-fold domains"/>
    <property type="match status" value="1"/>
</dbReference>
<name>A0A0H3CG21_CAUVN</name>
<dbReference type="RefSeq" id="WP_015923337.1">
    <property type="nucleotide sequence ID" value="NC_011916.1"/>
</dbReference>
<dbReference type="EMBL" id="CP001340">
    <property type="protein sequence ID" value="ACL97264.3"/>
    <property type="molecule type" value="Genomic_DNA"/>
</dbReference>
<dbReference type="GeneID" id="7331997"/>
<dbReference type="OrthoDB" id="4690547at2"/>
<dbReference type="RefSeq" id="YP_002519172.3">
    <property type="nucleotide sequence ID" value="NC_011916.1"/>
</dbReference>
<dbReference type="PROSITE" id="PS00061">
    <property type="entry name" value="ADH_SHORT"/>
    <property type="match status" value="1"/>
</dbReference>
<dbReference type="EC" id="1.-.-.-" evidence="5"/>
<evidence type="ECO:0000256" key="2">
    <source>
        <dbReference type="ARBA" id="ARBA00023002"/>
    </source>
</evidence>
<accession>A0A0H3CG21</accession>
<dbReference type="KEGG" id="ccs:CCNA_03799"/>
<evidence type="ECO:0000256" key="3">
    <source>
        <dbReference type="RuleBase" id="RU000363"/>
    </source>
</evidence>
<dbReference type="Proteomes" id="UP000001364">
    <property type="component" value="Chromosome"/>
</dbReference>
<dbReference type="InterPro" id="IPR020904">
    <property type="entry name" value="Sc_DH/Rdtase_CS"/>
</dbReference>
<comment type="similarity">
    <text evidence="1 3">Belongs to the short-chain dehydrogenases/reductases (SDR) family.</text>
</comment>
<dbReference type="PATRIC" id="fig|565050.3.peg.3703"/>
<dbReference type="PRINTS" id="PR00081">
    <property type="entry name" value="GDHRDH"/>
</dbReference>
<organism evidence="5 6">
    <name type="scientific">Caulobacter vibrioides (strain NA1000 / CB15N)</name>
    <name type="common">Caulobacter crescentus</name>
    <dbReference type="NCBI Taxonomy" id="565050"/>
    <lineage>
        <taxon>Bacteria</taxon>
        <taxon>Pseudomonadati</taxon>
        <taxon>Pseudomonadota</taxon>
        <taxon>Alphaproteobacteria</taxon>
        <taxon>Caulobacterales</taxon>
        <taxon>Caulobacteraceae</taxon>
        <taxon>Caulobacter</taxon>
    </lineage>
</organism>
<dbReference type="PANTHER" id="PTHR43008">
    <property type="entry name" value="BENZIL REDUCTASE"/>
    <property type="match status" value="1"/>
</dbReference>
<gene>
    <name evidence="5" type="ordered locus">CCNA_03799</name>
</gene>
<dbReference type="InterPro" id="IPR036291">
    <property type="entry name" value="NAD(P)-bd_dom_sf"/>
</dbReference>
<sequence>MARKRRPRDHDGPDHHGIRRQAAGAGRRMSLHPALAAGKTAVITGAADGIGLAAARTFRELGLNVVMADVTGRKLKQEAEAIGAVAAPTDVADRAAVEALKAVALEKFGAVDVLMNNAGVGGGGDAFAGDDAWKRILDVNLWGVINGVQVFGEEMALSGRPGLIINTGSKQGITQPPGDTAYNVSKSAVKALTEGLAHTLRQTEDCQVTAHLLIPGYTFTGMTRRGPGGKPDAAWTPEQVVHFMLARIEAGDFYILCPDNDVSRAVDERRMAWAMGDIIENRPALSRWHPDWKDAFASFASSGVNKL</sequence>